<gene>
    <name evidence="4" type="ORF">GW952_09040</name>
</gene>
<dbReference type="Pfam" id="PF07825">
    <property type="entry name" value="Exc"/>
    <property type="match status" value="1"/>
</dbReference>
<evidence type="ECO:0000313" key="5">
    <source>
        <dbReference type="Proteomes" id="UP000464389"/>
    </source>
</evidence>
<keyword evidence="2" id="KW-0233">DNA recombination</keyword>
<keyword evidence="1" id="KW-0238">DNA-binding</keyword>
<sequence>MRLFMALITLKEWNARQPRPRNLETVRRWVRQSKIYPAPKKDGVEYLFQETAIKVEPSQSSTCGLLRRMTSGKKKKP</sequence>
<organism evidence="4 5">
    <name type="scientific">Klebsiella michiganensis</name>
    <dbReference type="NCBI Taxonomy" id="1134687"/>
    <lineage>
        <taxon>Bacteria</taxon>
        <taxon>Pseudomonadati</taxon>
        <taxon>Pseudomonadota</taxon>
        <taxon>Gammaproteobacteria</taxon>
        <taxon>Enterobacterales</taxon>
        <taxon>Enterobacteriaceae</taxon>
        <taxon>Klebsiella/Raoultella group</taxon>
        <taxon>Klebsiella</taxon>
    </lineage>
</organism>
<dbReference type="SUPFAM" id="SSF46955">
    <property type="entry name" value="Putative DNA-binding domain"/>
    <property type="match status" value="1"/>
</dbReference>
<dbReference type="Gene3D" id="1.10.1660.20">
    <property type="match status" value="1"/>
</dbReference>
<dbReference type="InterPro" id="IPR012884">
    <property type="entry name" value="Excisionase-like"/>
</dbReference>
<dbReference type="Proteomes" id="UP000464389">
    <property type="component" value="Chromosome"/>
</dbReference>
<reference evidence="4 5" key="1">
    <citation type="submission" date="2020-01" db="EMBL/GenBank/DDBJ databases">
        <title>Bactrocera dorsalis gut bacteria genome.</title>
        <authorList>
            <person name="Zhang H."/>
            <person name="Cai Z."/>
        </authorList>
    </citation>
    <scope>NUCLEOTIDE SEQUENCE [LARGE SCALE GENOMIC DNA]</scope>
    <source>
        <strain evidence="4 5">BD177</strain>
    </source>
</reference>
<dbReference type="RefSeq" id="WP_074185878.1">
    <property type="nucleotide sequence ID" value="NZ_JASUVI010000001.1"/>
</dbReference>
<name>A0A6P1UUV7_9ENTR</name>
<evidence type="ECO:0000259" key="3">
    <source>
        <dbReference type="Pfam" id="PF07825"/>
    </source>
</evidence>
<dbReference type="AlphaFoldDB" id="A0A6P1UUV7"/>
<dbReference type="EMBL" id="CP048108">
    <property type="protein sequence ID" value="QHS45730.1"/>
    <property type="molecule type" value="Genomic_DNA"/>
</dbReference>
<evidence type="ECO:0000256" key="2">
    <source>
        <dbReference type="ARBA" id="ARBA00023172"/>
    </source>
</evidence>
<feature type="domain" description="Excisionase-like" evidence="3">
    <location>
        <begin position="8"/>
        <end position="76"/>
    </location>
</feature>
<evidence type="ECO:0000256" key="1">
    <source>
        <dbReference type="ARBA" id="ARBA00023125"/>
    </source>
</evidence>
<proteinExistence type="predicted"/>
<dbReference type="InterPro" id="IPR009061">
    <property type="entry name" value="DNA-bd_dom_put_sf"/>
</dbReference>
<dbReference type="GO" id="GO:0006310">
    <property type="term" value="P:DNA recombination"/>
    <property type="evidence" value="ECO:0007669"/>
    <property type="project" value="UniProtKB-KW"/>
</dbReference>
<protein>
    <submittedName>
        <fullName evidence="4">Excisionase</fullName>
    </submittedName>
</protein>
<dbReference type="InterPro" id="IPR038137">
    <property type="entry name" value="Excisionase-like_sf"/>
</dbReference>
<evidence type="ECO:0000313" key="4">
    <source>
        <dbReference type="EMBL" id="QHS45730.1"/>
    </source>
</evidence>
<accession>A0A6P1UUV7</accession>
<dbReference type="GO" id="GO:0003677">
    <property type="term" value="F:DNA binding"/>
    <property type="evidence" value="ECO:0007669"/>
    <property type="project" value="UniProtKB-KW"/>
</dbReference>